<name>A0A5J4WLI5_9EUKA</name>
<organism evidence="1 2">
    <name type="scientific">Streblomastix strix</name>
    <dbReference type="NCBI Taxonomy" id="222440"/>
    <lineage>
        <taxon>Eukaryota</taxon>
        <taxon>Metamonada</taxon>
        <taxon>Preaxostyla</taxon>
        <taxon>Oxymonadida</taxon>
        <taxon>Streblomastigidae</taxon>
        <taxon>Streblomastix</taxon>
    </lineage>
</organism>
<accession>A0A5J4WLI5</accession>
<comment type="caution">
    <text evidence="1">The sequence shown here is derived from an EMBL/GenBank/DDBJ whole genome shotgun (WGS) entry which is preliminary data.</text>
</comment>
<evidence type="ECO:0000313" key="2">
    <source>
        <dbReference type="Proteomes" id="UP000324800"/>
    </source>
</evidence>
<dbReference type="AlphaFoldDB" id="A0A5J4WLI5"/>
<protein>
    <submittedName>
        <fullName evidence="1">Uncharacterized protein</fullName>
    </submittedName>
</protein>
<gene>
    <name evidence="1" type="ORF">EZS28_008752</name>
</gene>
<dbReference type="Proteomes" id="UP000324800">
    <property type="component" value="Unassembled WGS sequence"/>
</dbReference>
<reference evidence="1 2" key="1">
    <citation type="submission" date="2019-03" db="EMBL/GenBank/DDBJ databases">
        <title>Single cell metagenomics reveals metabolic interactions within the superorganism composed of flagellate Streblomastix strix and complex community of Bacteroidetes bacteria on its surface.</title>
        <authorList>
            <person name="Treitli S.C."/>
            <person name="Kolisko M."/>
            <person name="Husnik F."/>
            <person name="Keeling P."/>
            <person name="Hampl V."/>
        </authorList>
    </citation>
    <scope>NUCLEOTIDE SEQUENCE [LARGE SCALE GENOMIC DNA]</scope>
    <source>
        <strain evidence="1">ST1C</strain>
    </source>
</reference>
<sequence length="98" mass="11436">MKQKKEELQLEEHYLIEEFECFQFRRGIKIGRQNDSILFIANDAYLLEDPTKVDYKSALLLQVIGVDKLYSNLLKLNDAYLLEAPTKGGRRSPLEFVI</sequence>
<evidence type="ECO:0000313" key="1">
    <source>
        <dbReference type="EMBL" id="KAA6395721.1"/>
    </source>
</evidence>
<proteinExistence type="predicted"/>
<dbReference type="EMBL" id="SNRW01001608">
    <property type="protein sequence ID" value="KAA6395721.1"/>
    <property type="molecule type" value="Genomic_DNA"/>
</dbReference>